<dbReference type="PANTHER" id="PTHR35335">
    <property type="entry name" value="UPF0716 PROTEIN FXSA"/>
    <property type="match status" value="1"/>
</dbReference>
<name>A0A549YM25_9BACI</name>
<feature type="transmembrane region" description="Helical" evidence="1">
    <location>
        <begin position="25"/>
        <end position="46"/>
    </location>
</feature>
<sequence length="129" mass="14533">MRWLLLALLIIPALEIGVFIWAGNIIGPWWVVILIILTGIVGVSLAKRQGIETWQRAQLSMNQGIPPAEALIDGICIFVGGVFLFSPGFITDAAGFALVLPFTRGPFKRMLQELLRRWMNNGKIIYRRW</sequence>
<evidence type="ECO:0000313" key="2">
    <source>
        <dbReference type="EMBL" id="TRM12932.1"/>
    </source>
</evidence>
<dbReference type="GO" id="GO:0016020">
    <property type="term" value="C:membrane"/>
    <property type="evidence" value="ECO:0007669"/>
    <property type="project" value="InterPro"/>
</dbReference>
<accession>A0A549YM25</accession>
<keyword evidence="1" id="KW-0472">Membrane</keyword>
<protein>
    <submittedName>
        <fullName evidence="2">Membrane protein FxsA</fullName>
    </submittedName>
</protein>
<dbReference type="RefSeq" id="WP_142791838.1">
    <property type="nucleotide sequence ID" value="NZ_VJMZ01000001.1"/>
</dbReference>
<dbReference type="InterPro" id="IPR007313">
    <property type="entry name" value="FxsA"/>
</dbReference>
<keyword evidence="1" id="KW-0812">Transmembrane</keyword>
<dbReference type="EMBL" id="VJMZ01000001">
    <property type="protein sequence ID" value="TRM12932.1"/>
    <property type="molecule type" value="Genomic_DNA"/>
</dbReference>
<dbReference type="NCBIfam" id="NF008528">
    <property type="entry name" value="PRK11463.1-2"/>
    <property type="match status" value="1"/>
</dbReference>
<organism evidence="2 3">
    <name type="scientific">Lentibacillus cibarius</name>
    <dbReference type="NCBI Taxonomy" id="2583219"/>
    <lineage>
        <taxon>Bacteria</taxon>
        <taxon>Bacillati</taxon>
        <taxon>Bacillota</taxon>
        <taxon>Bacilli</taxon>
        <taxon>Bacillales</taxon>
        <taxon>Bacillaceae</taxon>
        <taxon>Lentibacillus</taxon>
    </lineage>
</organism>
<evidence type="ECO:0000313" key="3">
    <source>
        <dbReference type="Proteomes" id="UP000319280"/>
    </source>
</evidence>
<dbReference type="PANTHER" id="PTHR35335:SF1">
    <property type="entry name" value="UPF0716 PROTEIN FXSA"/>
    <property type="match status" value="1"/>
</dbReference>
<gene>
    <name evidence="2" type="primary">fxsA</name>
    <name evidence="2" type="ORF">FH966_15145</name>
</gene>
<keyword evidence="1" id="KW-1133">Transmembrane helix</keyword>
<dbReference type="Proteomes" id="UP000319280">
    <property type="component" value="Unassembled WGS sequence"/>
</dbReference>
<dbReference type="Pfam" id="PF04186">
    <property type="entry name" value="FxsA"/>
    <property type="match status" value="1"/>
</dbReference>
<proteinExistence type="predicted"/>
<reference evidence="2 3" key="1">
    <citation type="submission" date="2019-07" db="EMBL/GenBank/DDBJ databases">
        <title>Genomic analysis of Lentibacillus sp. NKC851-2.</title>
        <authorList>
            <person name="Oh Y.J."/>
        </authorList>
    </citation>
    <scope>NUCLEOTIDE SEQUENCE [LARGE SCALE GENOMIC DNA]</scope>
    <source>
        <strain evidence="2 3">NKC851-2</strain>
    </source>
</reference>
<keyword evidence="3" id="KW-1185">Reference proteome</keyword>
<dbReference type="AlphaFoldDB" id="A0A549YM25"/>
<comment type="caution">
    <text evidence="2">The sequence shown here is derived from an EMBL/GenBank/DDBJ whole genome shotgun (WGS) entry which is preliminary data.</text>
</comment>
<evidence type="ECO:0000256" key="1">
    <source>
        <dbReference type="SAM" id="Phobius"/>
    </source>
</evidence>